<feature type="transmembrane region" description="Helical" evidence="1">
    <location>
        <begin position="186"/>
        <end position="211"/>
    </location>
</feature>
<feature type="transmembrane region" description="Helical" evidence="1">
    <location>
        <begin position="151"/>
        <end position="174"/>
    </location>
</feature>
<keyword evidence="1" id="KW-1133">Transmembrane helix</keyword>
<keyword evidence="2" id="KW-1185">Reference proteome</keyword>
<dbReference type="AlphaFoldDB" id="A0A915DYD7"/>
<proteinExistence type="predicted"/>
<reference evidence="3" key="1">
    <citation type="submission" date="2022-11" db="UniProtKB">
        <authorList>
            <consortium name="WormBaseParasite"/>
        </authorList>
    </citation>
    <scope>IDENTIFICATION</scope>
</reference>
<dbReference type="Proteomes" id="UP000887574">
    <property type="component" value="Unplaced"/>
</dbReference>
<evidence type="ECO:0000313" key="3">
    <source>
        <dbReference type="WBParaSite" id="jg24996"/>
    </source>
</evidence>
<protein>
    <submittedName>
        <fullName evidence="3">Uncharacterized protein</fullName>
    </submittedName>
</protein>
<organism evidence="2 3">
    <name type="scientific">Ditylenchus dipsaci</name>
    <dbReference type="NCBI Taxonomy" id="166011"/>
    <lineage>
        <taxon>Eukaryota</taxon>
        <taxon>Metazoa</taxon>
        <taxon>Ecdysozoa</taxon>
        <taxon>Nematoda</taxon>
        <taxon>Chromadorea</taxon>
        <taxon>Rhabditida</taxon>
        <taxon>Tylenchina</taxon>
        <taxon>Tylenchomorpha</taxon>
        <taxon>Sphaerularioidea</taxon>
        <taxon>Anguinidae</taxon>
        <taxon>Anguininae</taxon>
        <taxon>Ditylenchus</taxon>
    </lineage>
</organism>
<keyword evidence="1" id="KW-0812">Transmembrane</keyword>
<name>A0A915DYD7_9BILA</name>
<feature type="transmembrane region" description="Helical" evidence="1">
    <location>
        <begin position="120"/>
        <end position="139"/>
    </location>
</feature>
<keyword evidence="1" id="KW-0472">Membrane</keyword>
<dbReference type="PANTHER" id="PTHR34851">
    <property type="entry name" value="PROTEIN CBG05235-RELATED"/>
    <property type="match status" value="1"/>
</dbReference>
<evidence type="ECO:0000256" key="1">
    <source>
        <dbReference type="SAM" id="Phobius"/>
    </source>
</evidence>
<dbReference type="PANTHER" id="PTHR34851:SF5">
    <property type="entry name" value="MARVEL DOMAIN-CONTAINING PROTEIN"/>
    <property type="match status" value="1"/>
</dbReference>
<feature type="transmembrane region" description="Helical" evidence="1">
    <location>
        <begin position="86"/>
        <end position="108"/>
    </location>
</feature>
<evidence type="ECO:0000313" key="2">
    <source>
        <dbReference type="Proteomes" id="UP000887574"/>
    </source>
</evidence>
<dbReference type="WBParaSite" id="jg24996">
    <property type="protein sequence ID" value="jg24996"/>
    <property type="gene ID" value="jg24996"/>
</dbReference>
<sequence length="243" mass="27537">MSDLKCRVLEYGALNVASLNAVTRQSINQLENKMSMSKLPLAANIVLEQEYSPVKQIEEGEVDRIKDPREHCCCNKVHVEIASKSIAILAICTYTLLLLTILAVDFVVNQNYRGNTTALLFNFGVITLSQSIYWCILIAQRKRIPRLYLPYLVVNALNIIFGVGGLVVMSGLLVKPEYYSNNVVPYSILYALCLLNFLYNIWSEWVVYAAFQSMHRQNRQKNRIAKTVTISLGDKNVRPIIMA</sequence>
<accession>A0A915DYD7</accession>